<dbReference type="CDD" id="cd07377">
    <property type="entry name" value="WHTH_GntR"/>
    <property type="match status" value="1"/>
</dbReference>
<dbReference type="Gene3D" id="1.10.287.100">
    <property type="match status" value="1"/>
</dbReference>
<protein>
    <submittedName>
        <fullName evidence="5">GntR family transcriptional regulator</fullName>
    </submittedName>
</protein>
<dbReference type="AlphaFoldDB" id="A0A2N0VF19"/>
<evidence type="ECO:0000256" key="3">
    <source>
        <dbReference type="ARBA" id="ARBA00023163"/>
    </source>
</evidence>
<dbReference type="Gene3D" id="1.10.10.10">
    <property type="entry name" value="Winged helix-like DNA-binding domain superfamily/Winged helix DNA-binding domain"/>
    <property type="match status" value="1"/>
</dbReference>
<evidence type="ECO:0000256" key="2">
    <source>
        <dbReference type="ARBA" id="ARBA00023125"/>
    </source>
</evidence>
<dbReference type="Proteomes" id="UP000233398">
    <property type="component" value="Unassembled WGS sequence"/>
</dbReference>
<dbReference type="PANTHER" id="PTHR38445">
    <property type="entry name" value="HTH-TYPE TRANSCRIPTIONAL REPRESSOR YTRA"/>
    <property type="match status" value="1"/>
</dbReference>
<dbReference type="OrthoDB" id="362473at2"/>
<dbReference type="SUPFAM" id="SSF46785">
    <property type="entry name" value="Winged helix' DNA-binding domain"/>
    <property type="match status" value="1"/>
</dbReference>
<dbReference type="PANTHER" id="PTHR38445:SF10">
    <property type="entry name" value="GNTR-FAMILY TRANSCRIPTIONAL REGULATOR"/>
    <property type="match status" value="1"/>
</dbReference>
<proteinExistence type="predicted"/>
<gene>
    <name evidence="5" type="ORF">CWD77_13130</name>
</gene>
<keyword evidence="6" id="KW-1185">Reference proteome</keyword>
<organism evidence="5 6">
    <name type="scientific">Rhodohalobacter barkolensis</name>
    <dbReference type="NCBI Taxonomy" id="2053187"/>
    <lineage>
        <taxon>Bacteria</taxon>
        <taxon>Pseudomonadati</taxon>
        <taxon>Balneolota</taxon>
        <taxon>Balneolia</taxon>
        <taxon>Balneolales</taxon>
        <taxon>Balneolaceae</taxon>
        <taxon>Rhodohalobacter</taxon>
    </lineage>
</organism>
<keyword evidence="1" id="KW-0805">Transcription regulation</keyword>
<reference evidence="5 6" key="1">
    <citation type="submission" date="2017-11" db="EMBL/GenBank/DDBJ databases">
        <title>Rhodohalobacter 15182 sp. nov., isolated from a salt lake.</title>
        <authorList>
            <person name="Han S."/>
        </authorList>
    </citation>
    <scope>NUCLEOTIDE SEQUENCE [LARGE SCALE GENOMIC DNA]</scope>
    <source>
        <strain evidence="5 6">15182</strain>
    </source>
</reference>
<evidence type="ECO:0000313" key="5">
    <source>
        <dbReference type="EMBL" id="PKD42791.1"/>
    </source>
</evidence>
<sequence length="121" mass="14467">MMDYSENKPIYMQIADYFCDQILNKKWESGDRIPSVREIAVKMEVNPNTAIRAFHYLQDEDVLYNERGVGYFVSDNAYDQVVELKREEFIRDKLPHFYRDMKVLGFSCSDLEKLYQKHHGE</sequence>
<dbReference type="EMBL" id="PISP01000005">
    <property type="protein sequence ID" value="PKD42791.1"/>
    <property type="molecule type" value="Genomic_DNA"/>
</dbReference>
<dbReference type="GO" id="GO:0003677">
    <property type="term" value="F:DNA binding"/>
    <property type="evidence" value="ECO:0007669"/>
    <property type="project" value="UniProtKB-KW"/>
</dbReference>
<accession>A0A2N0VF19</accession>
<evidence type="ECO:0000259" key="4">
    <source>
        <dbReference type="PROSITE" id="PS50949"/>
    </source>
</evidence>
<dbReference type="Pfam" id="PF00392">
    <property type="entry name" value="GntR"/>
    <property type="match status" value="1"/>
</dbReference>
<evidence type="ECO:0000256" key="1">
    <source>
        <dbReference type="ARBA" id="ARBA00023015"/>
    </source>
</evidence>
<dbReference type="SMART" id="SM00345">
    <property type="entry name" value="HTH_GNTR"/>
    <property type="match status" value="1"/>
</dbReference>
<dbReference type="GO" id="GO:0003700">
    <property type="term" value="F:DNA-binding transcription factor activity"/>
    <property type="evidence" value="ECO:0007669"/>
    <property type="project" value="InterPro"/>
</dbReference>
<dbReference type="InterPro" id="IPR036390">
    <property type="entry name" value="WH_DNA-bd_sf"/>
</dbReference>
<keyword evidence="2" id="KW-0238">DNA-binding</keyword>
<feature type="domain" description="HTH gntR-type" evidence="4">
    <location>
        <begin position="8"/>
        <end position="76"/>
    </location>
</feature>
<evidence type="ECO:0000313" key="6">
    <source>
        <dbReference type="Proteomes" id="UP000233398"/>
    </source>
</evidence>
<dbReference type="PROSITE" id="PS50949">
    <property type="entry name" value="HTH_GNTR"/>
    <property type="match status" value="1"/>
</dbReference>
<keyword evidence="3" id="KW-0804">Transcription</keyword>
<dbReference type="InterPro" id="IPR000524">
    <property type="entry name" value="Tscrpt_reg_HTH_GntR"/>
</dbReference>
<name>A0A2N0VF19_9BACT</name>
<dbReference type="InterPro" id="IPR036388">
    <property type="entry name" value="WH-like_DNA-bd_sf"/>
</dbReference>
<comment type="caution">
    <text evidence="5">The sequence shown here is derived from an EMBL/GenBank/DDBJ whole genome shotgun (WGS) entry which is preliminary data.</text>
</comment>